<dbReference type="PANTHER" id="PTHR47396">
    <property type="entry name" value="TYPE I RESTRICTION ENZYME ECOKI R PROTEIN"/>
    <property type="match status" value="1"/>
</dbReference>
<dbReference type="Pfam" id="PF04313">
    <property type="entry name" value="HSDR_N"/>
    <property type="match status" value="1"/>
</dbReference>
<dbReference type="InterPro" id="IPR050742">
    <property type="entry name" value="Helicase_Restrict-Modif_Enz"/>
</dbReference>
<dbReference type="Gene3D" id="3.90.1570.30">
    <property type="match status" value="1"/>
</dbReference>
<dbReference type="STRING" id="984262.SGRA_3412"/>
<dbReference type="GO" id="GO:0005829">
    <property type="term" value="C:cytosol"/>
    <property type="evidence" value="ECO:0007669"/>
    <property type="project" value="TreeGrafter"/>
</dbReference>
<dbReference type="Pfam" id="PF04851">
    <property type="entry name" value="ResIII"/>
    <property type="match status" value="1"/>
</dbReference>
<keyword evidence="1" id="KW-0175">Coiled coil</keyword>
<feature type="coiled-coil region" evidence="1">
    <location>
        <begin position="148"/>
        <end position="203"/>
    </location>
</feature>
<accession>H6L1Q9</accession>
<dbReference type="Pfam" id="PF08463">
    <property type="entry name" value="EcoEI_R_C"/>
    <property type="match status" value="1"/>
</dbReference>
<dbReference type="SUPFAM" id="SSF52540">
    <property type="entry name" value="P-loop containing nucleoside triphosphate hydrolases"/>
    <property type="match status" value="2"/>
</dbReference>
<dbReference type="InterPro" id="IPR006935">
    <property type="entry name" value="Helicase/UvrB_N"/>
</dbReference>
<dbReference type="EMBL" id="CP002831">
    <property type="protein sequence ID" value="AFC26137.1"/>
    <property type="molecule type" value="Genomic_DNA"/>
</dbReference>
<reference evidence="3 4" key="1">
    <citation type="journal article" date="2012" name="Stand. Genomic Sci.">
        <title>Complete genome sequencing and analysis of Saprospira grandis str. Lewin, a predatory marine bacterium.</title>
        <authorList>
            <person name="Saw J.H."/>
            <person name="Yuryev A."/>
            <person name="Kanbe M."/>
            <person name="Hou S."/>
            <person name="Young A.G."/>
            <person name="Aizawa S."/>
            <person name="Alam M."/>
        </authorList>
    </citation>
    <scope>NUCLEOTIDE SEQUENCE [LARGE SCALE GENOMIC DNA]</scope>
    <source>
        <strain evidence="3 4">Lewin</strain>
    </source>
</reference>
<organism evidence="3 4">
    <name type="scientific">Saprospira grandis (strain Lewin)</name>
    <dbReference type="NCBI Taxonomy" id="984262"/>
    <lineage>
        <taxon>Bacteria</taxon>
        <taxon>Pseudomonadati</taxon>
        <taxon>Bacteroidota</taxon>
        <taxon>Saprospiria</taxon>
        <taxon>Saprospirales</taxon>
        <taxon>Saprospiraceae</taxon>
        <taxon>Saprospira</taxon>
    </lineage>
</organism>
<dbReference type="SMART" id="SM00487">
    <property type="entry name" value="DEXDc"/>
    <property type="match status" value="1"/>
</dbReference>
<dbReference type="eggNOG" id="COG4096">
    <property type="taxonomic scope" value="Bacteria"/>
</dbReference>
<gene>
    <name evidence="3" type="primary">hsdR</name>
    <name evidence="3" type="ordered locus">SGRA_3412</name>
</gene>
<evidence type="ECO:0000259" key="2">
    <source>
        <dbReference type="PROSITE" id="PS51192"/>
    </source>
</evidence>
<dbReference type="RefSeq" id="WP_015693731.1">
    <property type="nucleotide sequence ID" value="NC_016940.1"/>
</dbReference>
<dbReference type="GO" id="GO:0009035">
    <property type="term" value="F:type I site-specific deoxyribonuclease activity"/>
    <property type="evidence" value="ECO:0007669"/>
    <property type="project" value="UniProtKB-EC"/>
</dbReference>
<dbReference type="CDD" id="cd18032">
    <property type="entry name" value="DEXHc_RE_I_III_res"/>
    <property type="match status" value="1"/>
</dbReference>
<dbReference type="HOGENOM" id="CLU_009326_0_0_10"/>
<dbReference type="GO" id="GO:0005524">
    <property type="term" value="F:ATP binding"/>
    <property type="evidence" value="ECO:0007669"/>
    <property type="project" value="UniProtKB-KW"/>
</dbReference>
<dbReference type="InterPro" id="IPR027417">
    <property type="entry name" value="P-loop_NTPase"/>
</dbReference>
<evidence type="ECO:0000313" key="3">
    <source>
        <dbReference type="EMBL" id="AFC26137.1"/>
    </source>
</evidence>
<dbReference type="CDD" id="cd18799">
    <property type="entry name" value="SF2_C_EcoAI-like"/>
    <property type="match status" value="1"/>
</dbReference>
<dbReference type="PANTHER" id="PTHR47396:SF1">
    <property type="entry name" value="ATP-DEPENDENT HELICASE IRC3-RELATED"/>
    <property type="match status" value="1"/>
</dbReference>
<keyword evidence="3" id="KW-0378">Hydrolase</keyword>
<dbReference type="REBASE" id="45858">
    <property type="entry name" value="SgrLORF3415P"/>
</dbReference>
<dbReference type="GO" id="GO:0003677">
    <property type="term" value="F:DNA binding"/>
    <property type="evidence" value="ECO:0007669"/>
    <property type="project" value="UniProtKB-KW"/>
</dbReference>
<dbReference type="InterPro" id="IPR014001">
    <property type="entry name" value="Helicase_ATP-bd"/>
</dbReference>
<dbReference type="Proteomes" id="UP000007519">
    <property type="component" value="Chromosome"/>
</dbReference>
<dbReference type="Gene3D" id="3.40.50.300">
    <property type="entry name" value="P-loop containing nucleotide triphosphate hydrolases"/>
    <property type="match status" value="2"/>
</dbReference>
<dbReference type="Pfam" id="PF00271">
    <property type="entry name" value="Helicase_C"/>
    <property type="match status" value="1"/>
</dbReference>
<name>H6L1Q9_SAPGL</name>
<dbReference type="OrthoDB" id="9759819at2"/>
<dbReference type="Pfam" id="PF13643">
    <property type="entry name" value="DUF4145"/>
    <property type="match status" value="1"/>
</dbReference>
<proteinExistence type="predicted"/>
<feature type="domain" description="Helicase ATP-binding" evidence="2">
    <location>
        <begin position="378"/>
        <end position="536"/>
    </location>
</feature>
<dbReference type="InterPro" id="IPR013670">
    <property type="entry name" value="EcoEI_R_C_dom"/>
</dbReference>
<dbReference type="AlphaFoldDB" id="H6L1Q9"/>
<evidence type="ECO:0000256" key="1">
    <source>
        <dbReference type="SAM" id="Coils"/>
    </source>
</evidence>
<dbReference type="InterPro" id="IPR007409">
    <property type="entry name" value="Restrct_endonuc_type1_HsdR_N"/>
</dbReference>
<dbReference type="InterPro" id="IPR025285">
    <property type="entry name" value="DUF4145"/>
</dbReference>
<keyword evidence="4" id="KW-1185">Reference proteome</keyword>
<evidence type="ECO:0000313" key="4">
    <source>
        <dbReference type="Proteomes" id="UP000007519"/>
    </source>
</evidence>
<protein>
    <submittedName>
        <fullName evidence="3">Type I site-specific deoxyribonuclease</fullName>
        <ecNumber evidence="3">3.1.21.3</ecNumber>
    </submittedName>
</protein>
<dbReference type="InterPro" id="IPR001650">
    <property type="entry name" value="Helicase_C-like"/>
</dbReference>
<sequence length="1132" mass="131303">MSNFHFLKKEWPQLYTQAREAEKHLLTAPRTAAFYSRLTLELTVYWLYDHDEDLGQRYADETLFGLLQKPSFKQMLRPSMQRDLDYIRKIGNAAAHSAQAVSGEEAKEALKNVFRFMNWLARSYSANEAMPIHSWSDEHLPLGGSAQKELSRKELAKLEKSFEEKQKTILKELERLKKIEEENQRLKEENAQFKAQKERNRANMLKKGEEPGLAPEVRTEKESRELYINQMLREAGWNLKDHRQVVEEYTIHEMYPGRKGYADYVFFDEKGLPLAILEAKSITKDPEKGKEQAKLYADALERNTGRRPIIFLSNGLETTIIDDQFYKAERRILGFYSREELESLHYKHKNRKAIERVGPDPQIAGRPYQMQAVLSVNQALENRERAVLLSMATGSGKTRTAAALAKVLFENNWAKRILFLADRRTLVKQAQHAFKDHLENYSSISLLDKKEEGEEHARLVFSTYPTMLNYLNRTEERKFGIAQFDFIVVDEAHRSVYKKYKAIFDYFDAILIGLTATPQDQVDRDTYQLFHCPKNNPTFEYPLQEAVAANYLVPPIIIDGSTQITTEGVHYKDLSPAEKEEYEDSFMNEEEEEMPESIANSELDVRLFNAPTADKILHLLMEKGLKVEQGDKLGKTIIFAKNIKHAKFLKKRFDLLFPAQADLAETIYGSKDHVESLYDRFKDPRQLPQIAISVDMLDTGVDVPEIVNLVFYKKVRSHAKFWQMLGRGTRLSPDLFGPGQDKTFFYIFDVCDNVSFFEESFEKGQGSRSPSMEERAYKLKLEIAQALNHLDYQDDERFLAHQKALRDEAWQALMALDQHQIEVKAIYPLYKKYEQRSRWDQLNRKDLKEIVEELAPIAAQVDQDSDLGARRLDQMIWQLQLLFLKNKDRSKKANRLRESLDLLAQKGNIKQIREKAPLIKQLRQLGAIEALDFWGLEEARLELRELLRLLDKKQKQAIYSHFADELTGAEDREMQGYGGYSEPYKQRLYRLLTENKEQLYLQKLHSNQPLTLAEVEALERFILEQTQGKKEELQAEQGELSLGRFIRSIIGLDPAAVQSTFADYLQEQKWNAQQLALVQLIVQHFVTNGYLQPEDITGEPFNRHGNLVDLFGGHVKGLVELIKAINKNTEPA</sequence>
<dbReference type="EC" id="3.1.21.3" evidence="3"/>
<dbReference type="PROSITE" id="PS51192">
    <property type="entry name" value="HELICASE_ATP_BIND_1"/>
    <property type="match status" value="1"/>
</dbReference>
<dbReference type="GO" id="GO:0009307">
    <property type="term" value="P:DNA restriction-modification system"/>
    <property type="evidence" value="ECO:0007669"/>
    <property type="project" value="UniProtKB-KW"/>
</dbReference>
<dbReference type="KEGG" id="sgn:SGRA_3412"/>